<dbReference type="InterPro" id="IPR002938">
    <property type="entry name" value="FAD-bd"/>
</dbReference>
<feature type="region of interest" description="Disordered" evidence="2">
    <location>
        <begin position="386"/>
        <end position="452"/>
    </location>
</feature>
<dbReference type="Proteomes" id="UP001432312">
    <property type="component" value="Chromosome"/>
</dbReference>
<dbReference type="Gene3D" id="3.30.70.2450">
    <property type="match status" value="1"/>
</dbReference>
<keyword evidence="1" id="KW-0560">Oxidoreductase</keyword>
<gene>
    <name evidence="4" type="ORF">OHA91_02735</name>
</gene>
<evidence type="ECO:0000313" key="5">
    <source>
        <dbReference type="Proteomes" id="UP001432312"/>
    </source>
</evidence>
<reference evidence="4" key="1">
    <citation type="submission" date="2022-10" db="EMBL/GenBank/DDBJ databases">
        <title>The complete genomes of actinobacterial strains from the NBC collection.</title>
        <authorList>
            <person name="Joergensen T.S."/>
            <person name="Alvarez Arevalo M."/>
            <person name="Sterndorff E.B."/>
            <person name="Faurdal D."/>
            <person name="Vuksanovic O."/>
            <person name="Mourched A.-S."/>
            <person name="Charusanti P."/>
            <person name="Shaw S."/>
            <person name="Blin K."/>
            <person name="Weber T."/>
        </authorList>
    </citation>
    <scope>NUCLEOTIDE SEQUENCE</scope>
    <source>
        <strain evidence="4">NBC_00303</strain>
    </source>
</reference>
<protein>
    <submittedName>
        <fullName evidence="4">FAD-dependent monooxygenase</fullName>
    </submittedName>
</protein>
<proteinExistence type="predicted"/>
<feature type="compositionally biased region" description="Low complexity" evidence="2">
    <location>
        <begin position="391"/>
        <end position="413"/>
    </location>
</feature>
<dbReference type="RefSeq" id="WP_328738477.1">
    <property type="nucleotide sequence ID" value="NZ_CP108036.1"/>
</dbReference>
<evidence type="ECO:0000256" key="2">
    <source>
        <dbReference type="SAM" id="MobiDB-lite"/>
    </source>
</evidence>
<dbReference type="PANTHER" id="PTHR43476">
    <property type="entry name" value="3-(3-HYDROXY-PHENYL)PROPIONATE/3-HYDROXYCINNAMIC ACID HYDROXYLASE"/>
    <property type="match status" value="1"/>
</dbReference>
<dbReference type="InterPro" id="IPR036188">
    <property type="entry name" value="FAD/NAD-bd_sf"/>
</dbReference>
<dbReference type="EMBL" id="CP108036">
    <property type="protein sequence ID" value="WUN77500.1"/>
    <property type="molecule type" value="Genomic_DNA"/>
</dbReference>
<name>A0ABZ1Q4R5_9ACTN</name>
<sequence length="546" mass="57159">MAVDADVAVVGAGPLGLSAALLLARAGLGVVVLERRPGPVTESRATDLHARTLEALAPSGLAEALHPLGRRVDTVDMWSGRRRLGGFDLARLRSPYPYVLTVPQCATEGLLAAEAERAGVRVHRAAAVRSVAEDAGGVTVRCEALEPLRARWVVGADGASSTLRALTGTAFRGRTYGGTWQLADLQVDGPSTDPARVHMVGGPRGLLVVLPMHLDGWARVVLHRPGGPVPDGTEDPWSLAAEAAARGWTASVRACRWTSTFRTQRRLAGRTGSRRVLLIGDAAHVCSPIGGQGLNLGLRDAVSLASALPGAEPDGLTAWHRGRRADALRVLARTDLATRAWTLRAAPARAVRDTALRGALTTPAGRRLLAEAVAGPAWHPDALTVRRGRSRSGCPGRAGRRPSAAPGSGAARPGADRLLGQLPPTRPSSGLSPGVLTSGDAGGWSAADNRQGWGVTGGGVRRVCRFSSRRKVIPWFSDPAVYGAGAPLCVRPRCWSSGAPSAPERLPPLSPRLGLWARARAFRCRSTPTSCSVSKTPPVPRRVAAT</sequence>
<dbReference type="PRINTS" id="PR00420">
    <property type="entry name" value="RNGMNOXGNASE"/>
</dbReference>
<dbReference type="GeneID" id="95494917"/>
<evidence type="ECO:0000313" key="4">
    <source>
        <dbReference type="EMBL" id="WUN77500.1"/>
    </source>
</evidence>
<feature type="domain" description="FAD-binding" evidence="3">
    <location>
        <begin position="4"/>
        <end position="322"/>
    </location>
</feature>
<evidence type="ECO:0000256" key="1">
    <source>
        <dbReference type="ARBA" id="ARBA00023002"/>
    </source>
</evidence>
<dbReference type="Pfam" id="PF01494">
    <property type="entry name" value="FAD_binding_3"/>
    <property type="match status" value="1"/>
</dbReference>
<keyword evidence="5" id="KW-1185">Reference proteome</keyword>
<dbReference type="SUPFAM" id="SSF51905">
    <property type="entry name" value="FAD/NAD(P)-binding domain"/>
    <property type="match status" value="1"/>
</dbReference>
<organism evidence="4 5">
    <name type="scientific">Streptomyces erythrochromogenes</name>
    <dbReference type="NCBI Taxonomy" id="285574"/>
    <lineage>
        <taxon>Bacteria</taxon>
        <taxon>Bacillati</taxon>
        <taxon>Actinomycetota</taxon>
        <taxon>Actinomycetes</taxon>
        <taxon>Kitasatosporales</taxon>
        <taxon>Streptomycetaceae</taxon>
        <taxon>Streptomyces</taxon>
    </lineage>
</organism>
<accession>A0ABZ1Q4R5</accession>
<dbReference type="Gene3D" id="3.50.50.60">
    <property type="entry name" value="FAD/NAD(P)-binding domain"/>
    <property type="match status" value="1"/>
</dbReference>
<keyword evidence="4" id="KW-0503">Monooxygenase</keyword>
<dbReference type="InterPro" id="IPR050631">
    <property type="entry name" value="PheA/TfdB_FAD_monoxygenase"/>
</dbReference>
<evidence type="ECO:0000259" key="3">
    <source>
        <dbReference type="Pfam" id="PF01494"/>
    </source>
</evidence>
<dbReference type="GO" id="GO:0004497">
    <property type="term" value="F:monooxygenase activity"/>
    <property type="evidence" value="ECO:0007669"/>
    <property type="project" value="UniProtKB-KW"/>
</dbReference>
<dbReference type="PANTHER" id="PTHR43476:SF5">
    <property type="entry name" value="FAD-DEPENDENT MONOOXYGENASE"/>
    <property type="match status" value="1"/>
</dbReference>